<organism evidence="2 3">
    <name type="scientific">Marinobacter zhejiangensis</name>
    <dbReference type="NCBI Taxonomy" id="488535"/>
    <lineage>
        <taxon>Bacteria</taxon>
        <taxon>Pseudomonadati</taxon>
        <taxon>Pseudomonadota</taxon>
        <taxon>Gammaproteobacteria</taxon>
        <taxon>Pseudomonadales</taxon>
        <taxon>Marinobacteraceae</taxon>
        <taxon>Marinobacter</taxon>
    </lineage>
</organism>
<protein>
    <submittedName>
        <fullName evidence="2">Uncharacterized protein</fullName>
    </submittedName>
</protein>
<keyword evidence="1" id="KW-0812">Transmembrane</keyword>
<feature type="transmembrane region" description="Helical" evidence="1">
    <location>
        <begin position="128"/>
        <end position="146"/>
    </location>
</feature>
<evidence type="ECO:0000313" key="3">
    <source>
        <dbReference type="Proteomes" id="UP000198519"/>
    </source>
</evidence>
<reference evidence="3" key="1">
    <citation type="submission" date="2016-10" db="EMBL/GenBank/DDBJ databases">
        <authorList>
            <person name="Varghese N."/>
            <person name="Submissions S."/>
        </authorList>
    </citation>
    <scope>NUCLEOTIDE SEQUENCE [LARGE SCALE GENOMIC DNA]</scope>
    <source>
        <strain evidence="3">CGMCC 1.7061</strain>
    </source>
</reference>
<dbReference type="OrthoDB" id="1445137at2"/>
<feature type="transmembrane region" description="Helical" evidence="1">
    <location>
        <begin position="29"/>
        <end position="52"/>
    </location>
</feature>
<evidence type="ECO:0000256" key="1">
    <source>
        <dbReference type="SAM" id="Phobius"/>
    </source>
</evidence>
<proteinExistence type="predicted"/>
<dbReference type="RefSeq" id="WP_092026955.1">
    <property type="nucleotide sequence ID" value="NZ_FOUE01000012.1"/>
</dbReference>
<dbReference type="EMBL" id="FOUE01000012">
    <property type="protein sequence ID" value="SFM80335.1"/>
    <property type="molecule type" value="Genomic_DNA"/>
</dbReference>
<feature type="transmembrane region" description="Helical" evidence="1">
    <location>
        <begin position="6"/>
        <end position="22"/>
    </location>
</feature>
<feature type="transmembrane region" description="Helical" evidence="1">
    <location>
        <begin position="58"/>
        <end position="77"/>
    </location>
</feature>
<dbReference type="AlphaFoldDB" id="A0A1I4TUT1"/>
<keyword evidence="3" id="KW-1185">Reference proteome</keyword>
<dbReference type="Proteomes" id="UP000198519">
    <property type="component" value="Unassembled WGS sequence"/>
</dbReference>
<sequence length="227" mass="24802">MINGKIISALVIHLIAFLAIYAEGYPDAFLIVVGSCLALNVIGLCLCLMGIVRFGCSLFIAGCIGFIPLGLVGILGARQALDAERRERFAQMEAARSYRFNPALLDVQIFGTAIVGLVWLILMLVFPFVPAIPLGGAVIGFLIGLWNSSTIPVKCYEDHIELKLSLIAPTHLIKYKNITDIDTSHRKHTIVSYALDGAEKSLKLKWNGLEDKASEELLGYIQGKWVA</sequence>
<gene>
    <name evidence="2" type="ORF">SAMN04487963_0022</name>
</gene>
<keyword evidence="1" id="KW-0472">Membrane</keyword>
<feature type="transmembrane region" description="Helical" evidence="1">
    <location>
        <begin position="98"/>
        <end position="122"/>
    </location>
</feature>
<accession>A0A1I4TUT1</accession>
<keyword evidence="1" id="KW-1133">Transmembrane helix</keyword>
<evidence type="ECO:0000313" key="2">
    <source>
        <dbReference type="EMBL" id="SFM80335.1"/>
    </source>
</evidence>
<name>A0A1I4TUT1_9GAMM</name>
<dbReference type="STRING" id="488535.SAMN04487963_0022"/>